<evidence type="ECO:0000256" key="2">
    <source>
        <dbReference type="SAM" id="Phobius"/>
    </source>
</evidence>
<dbReference type="EMBL" id="SMTG01000007">
    <property type="protein sequence ID" value="TDK29184.1"/>
    <property type="molecule type" value="Genomic_DNA"/>
</dbReference>
<comment type="caution">
    <text evidence="3">The sequence shown here is derived from an EMBL/GenBank/DDBJ whole genome shotgun (WGS) entry which is preliminary data.</text>
</comment>
<proteinExistence type="predicted"/>
<organism evidence="3 4">
    <name type="scientific">Luteimonas terrae</name>
    <dbReference type="NCBI Taxonomy" id="1530191"/>
    <lineage>
        <taxon>Bacteria</taxon>
        <taxon>Pseudomonadati</taxon>
        <taxon>Pseudomonadota</taxon>
        <taxon>Gammaproteobacteria</taxon>
        <taxon>Lysobacterales</taxon>
        <taxon>Lysobacteraceae</taxon>
        <taxon>Luteimonas</taxon>
    </lineage>
</organism>
<keyword evidence="2" id="KW-1133">Transmembrane helix</keyword>
<dbReference type="RefSeq" id="WP_133394584.1">
    <property type="nucleotide sequence ID" value="NZ_SMTG01000007.1"/>
</dbReference>
<feature type="compositionally biased region" description="Pro residues" evidence="1">
    <location>
        <begin position="68"/>
        <end position="83"/>
    </location>
</feature>
<feature type="transmembrane region" description="Helical" evidence="2">
    <location>
        <begin position="21"/>
        <end position="40"/>
    </location>
</feature>
<keyword evidence="2" id="KW-0812">Transmembrane</keyword>
<dbReference type="OrthoDB" id="9798046at2"/>
<accession>A0A4R5U5K3</accession>
<dbReference type="Proteomes" id="UP000295543">
    <property type="component" value="Unassembled WGS sequence"/>
</dbReference>
<reference evidence="3 4" key="1">
    <citation type="submission" date="2019-03" db="EMBL/GenBank/DDBJ databases">
        <title>Luteimonas zhaokaii sp.nov., isolated from the rectal contents of Plateau pika in Yushu, Qinghai Province, China.</title>
        <authorList>
            <person name="Zhang G."/>
        </authorList>
    </citation>
    <scope>NUCLEOTIDE SEQUENCE [LARGE SCALE GENOMIC DNA]</scope>
    <source>
        <strain evidence="3 4">THG-MD21</strain>
    </source>
</reference>
<feature type="compositionally biased region" description="Low complexity" evidence="1">
    <location>
        <begin position="84"/>
        <end position="95"/>
    </location>
</feature>
<dbReference type="AlphaFoldDB" id="A0A4R5U5K3"/>
<protein>
    <submittedName>
        <fullName evidence="3">Type II toxin-antitoxin system RelE/ParE family toxin</fullName>
    </submittedName>
</protein>
<evidence type="ECO:0000313" key="3">
    <source>
        <dbReference type="EMBL" id="TDK29184.1"/>
    </source>
</evidence>
<feature type="region of interest" description="Disordered" evidence="1">
    <location>
        <begin position="49"/>
        <end position="200"/>
    </location>
</feature>
<evidence type="ECO:0000313" key="4">
    <source>
        <dbReference type="Proteomes" id="UP000295543"/>
    </source>
</evidence>
<gene>
    <name evidence="3" type="ORF">E2F49_14685</name>
</gene>
<sequence length="291" mass="31821">MSKATRRADGRAEPRIERLQPWIAALFSAVLHVLFAYLLLTSQPMVITPPQGSSSGSPMAVQYVGITPPQPVTSPIPSPPPQTTPARAAPAPSRVQTTRVEEAADPVPPDETVPAEALTEIRPPRPAPQATPTPTPPQPVQSQAAASPNEDRRRDRVYGQPPGMLPESTAPIATGTDRSPRVGRGRGRDSVSDQPSMEAGGYQVVYDTTSEQRLRQWRDEGITELFIPLPGTRDYMVCPLETAIRRESSDCRMLAPEDPEMAKIGDAREVIGFHRVYRRGEVVWRGPGPYR</sequence>
<name>A0A4R5U5K3_9GAMM</name>
<feature type="compositionally biased region" description="Pro residues" evidence="1">
    <location>
        <begin position="124"/>
        <end position="139"/>
    </location>
</feature>
<keyword evidence="2" id="KW-0472">Membrane</keyword>
<evidence type="ECO:0000256" key="1">
    <source>
        <dbReference type="SAM" id="MobiDB-lite"/>
    </source>
</evidence>
<keyword evidence="4" id="KW-1185">Reference proteome</keyword>